<dbReference type="Proteomes" id="UP001275084">
    <property type="component" value="Unassembled WGS sequence"/>
</dbReference>
<evidence type="ECO:0000256" key="1">
    <source>
        <dbReference type="SAM" id="MobiDB-lite"/>
    </source>
</evidence>
<protein>
    <submittedName>
        <fullName evidence="2">Uncharacterized protein</fullName>
    </submittedName>
</protein>
<organism evidence="2 3">
    <name type="scientific">Lasiosphaeria hispida</name>
    <dbReference type="NCBI Taxonomy" id="260671"/>
    <lineage>
        <taxon>Eukaryota</taxon>
        <taxon>Fungi</taxon>
        <taxon>Dikarya</taxon>
        <taxon>Ascomycota</taxon>
        <taxon>Pezizomycotina</taxon>
        <taxon>Sordariomycetes</taxon>
        <taxon>Sordariomycetidae</taxon>
        <taxon>Sordariales</taxon>
        <taxon>Lasiosphaeriaceae</taxon>
        <taxon>Lasiosphaeria</taxon>
    </lineage>
</organism>
<sequence>MDMMWKWPEPTNKTATVWPQYVNVPMQHLDTDNLHITAVPFPYREFFSVAKACSDALRAAMFINGVSAPGITLDLNHPALLRPENPELPSASDPATVAMANVTLTLFMADDAWSQLLIVTEGLVESTLGAGHLEYTALMRALTVPLAPSGNVALYQAQKHWNDIFSGAHQFSYSHLSFFDEVANRLLTQRHEEQPGANSTNNSSTNSSDSNSPSDVTNIMGTSAPSRSQLELAANTAESNQTLPQLLSRLTLSYDANAIIRVVNQSLPYLISPRDDALCERASLLDAVARGECFPSHWIPPVGRLGEYENPYLALLEANAALCEVQQSRQIYQRRVHYVRERLTTLAKHDPAVAARVKSEYWGGDIREWSSIFDKATHQCRLIDNSLTLQRSILADIAARAQRACTLRDAFRNGLEPLYTQQSAWWNLTGEYSTKRAVVGFVTLPTIPDFCVELHNASATLKTKIDPVNWFRLRQASWGHGFSAPKGWMDRAGFGNGTVDSLVLYNERIPTFKARHAFVDRFRY</sequence>
<feature type="compositionally biased region" description="Low complexity" evidence="1">
    <location>
        <begin position="198"/>
        <end position="218"/>
    </location>
</feature>
<evidence type="ECO:0000313" key="3">
    <source>
        <dbReference type="Proteomes" id="UP001275084"/>
    </source>
</evidence>
<reference evidence="2" key="2">
    <citation type="submission" date="2023-06" db="EMBL/GenBank/DDBJ databases">
        <authorList>
            <consortium name="Lawrence Berkeley National Laboratory"/>
            <person name="Haridas S."/>
            <person name="Hensen N."/>
            <person name="Bonometti L."/>
            <person name="Westerberg I."/>
            <person name="Brannstrom I.O."/>
            <person name="Guillou S."/>
            <person name="Cros-Aarteil S."/>
            <person name="Calhoun S."/>
            <person name="Kuo A."/>
            <person name="Mondo S."/>
            <person name="Pangilinan J."/>
            <person name="Riley R."/>
            <person name="Labutti K."/>
            <person name="Andreopoulos B."/>
            <person name="Lipzen A."/>
            <person name="Chen C."/>
            <person name="Yanf M."/>
            <person name="Daum C."/>
            <person name="Ng V."/>
            <person name="Clum A."/>
            <person name="Steindorff A."/>
            <person name="Ohm R."/>
            <person name="Martin F."/>
            <person name="Silar P."/>
            <person name="Natvig D."/>
            <person name="Lalanne C."/>
            <person name="Gautier V."/>
            <person name="Ament-Velasquez S.L."/>
            <person name="Kruys A."/>
            <person name="Hutchinson M.I."/>
            <person name="Powell A.J."/>
            <person name="Barry K."/>
            <person name="Miller A.N."/>
            <person name="Grigoriev I.V."/>
            <person name="Debuchy R."/>
            <person name="Gladieux P."/>
            <person name="Thoren M.H."/>
            <person name="Johannesson H."/>
        </authorList>
    </citation>
    <scope>NUCLEOTIDE SEQUENCE</scope>
    <source>
        <strain evidence="2">CBS 955.72</strain>
    </source>
</reference>
<keyword evidence="3" id="KW-1185">Reference proteome</keyword>
<dbReference type="EMBL" id="JAUIQD010000002">
    <property type="protein sequence ID" value="KAK3360665.1"/>
    <property type="molecule type" value="Genomic_DNA"/>
</dbReference>
<reference evidence="2" key="1">
    <citation type="journal article" date="2023" name="Mol. Phylogenet. Evol.">
        <title>Genome-scale phylogeny and comparative genomics of the fungal order Sordariales.</title>
        <authorList>
            <person name="Hensen N."/>
            <person name="Bonometti L."/>
            <person name="Westerberg I."/>
            <person name="Brannstrom I.O."/>
            <person name="Guillou S."/>
            <person name="Cros-Aarteil S."/>
            <person name="Calhoun S."/>
            <person name="Haridas S."/>
            <person name="Kuo A."/>
            <person name="Mondo S."/>
            <person name="Pangilinan J."/>
            <person name="Riley R."/>
            <person name="LaButti K."/>
            <person name="Andreopoulos B."/>
            <person name="Lipzen A."/>
            <person name="Chen C."/>
            <person name="Yan M."/>
            <person name="Daum C."/>
            <person name="Ng V."/>
            <person name="Clum A."/>
            <person name="Steindorff A."/>
            <person name="Ohm R.A."/>
            <person name="Martin F."/>
            <person name="Silar P."/>
            <person name="Natvig D.O."/>
            <person name="Lalanne C."/>
            <person name="Gautier V."/>
            <person name="Ament-Velasquez S.L."/>
            <person name="Kruys A."/>
            <person name="Hutchinson M.I."/>
            <person name="Powell A.J."/>
            <person name="Barry K."/>
            <person name="Miller A.N."/>
            <person name="Grigoriev I.V."/>
            <person name="Debuchy R."/>
            <person name="Gladieux P."/>
            <person name="Hiltunen Thoren M."/>
            <person name="Johannesson H."/>
        </authorList>
    </citation>
    <scope>NUCLEOTIDE SEQUENCE</scope>
    <source>
        <strain evidence="2">CBS 955.72</strain>
    </source>
</reference>
<comment type="caution">
    <text evidence="2">The sequence shown here is derived from an EMBL/GenBank/DDBJ whole genome shotgun (WGS) entry which is preliminary data.</text>
</comment>
<dbReference type="AlphaFoldDB" id="A0AAJ0MIV0"/>
<evidence type="ECO:0000313" key="2">
    <source>
        <dbReference type="EMBL" id="KAK3360665.1"/>
    </source>
</evidence>
<feature type="region of interest" description="Disordered" evidence="1">
    <location>
        <begin position="191"/>
        <end position="222"/>
    </location>
</feature>
<proteinExistence type="predicted"/>
<accession>A0AAJ0MIV0</accession>
<gene>
    <name evidence="2" type="ORF">B0T25DRAFT_629674</name>
</gene>
<name>A0AAJ0MIV0_9PEZI</name>